<dbReference type="RefSeq" id="WP_255889240.1">
    <property type="nucleotide sequence ID" value="NZ_JAFMZM010000002.1"/>
</dbReference>
<dbReference type="PANTHER" id="PTHR35399">
    <property type="entry name" value="SLR8030 PROTEIN"/>
    <property type="match status" value="1"/>
</dbReference>
<feature type="compositionally biased region" description="Low complexity" evidence="1">
    <location>
        <begin position="9"/>
        <end position="21"/>
    </location>
</feature>
<dbReference type="Pfam" id="PF05787">
    <property type="entry name" value="PhoX"/>
    <property type="match status" value="1"/>
</dbReference>
<feature type="region of interest" description="Disordered" evidence="1">
    <location>
        <begin position="1"/>
        <end position="21"/>
    </location>
</feature>
<keyword evidence="3" id="KW-1185">Reference proteome</keyword>
<dbReference type="SUPFAM" id="SSF63829">
    <property type="entry name" value="Calcium-dependent phosphotriesterase"/>
    <property type="match status" value="1"/>
</dbReference>
<protein>
    <submittedName>
        <fullName evidence="2">PhoX family protein</fullName>
    </submittedName>
</protein>
<feature type="region of interest" description="Disordered" evidence="1">
    <location>
        <begin position="504"/>
        <end position="523"/>
    </location>
</feature>
<dbReference type="PANTHER" id="PTHR35399:SF2">
    <property type="entry name" value="DUF839 DOMAIN-CONTAINING PROTEIN"/>
    <property type="match status" value="1"/>
</dbReference>
<proteinExistence type="predicted"/>
<dbReference type="PROSITE" id="PS51318">
    <property type="entry name" value="TAT"/>
    <property type="match status" value="1"/>
</dbReference>
<accession>A0ABW2NBN9</accession>
<evidence type="ECO:0000313" key="3">
    <source>
        <dbReference type="Proteomes" id="UP001596524"/>
    </source>
</evidence>
<comment type="caution">
    <text evidence="2">The sequence shown here is derived from an EMBL/GenBank/DDBJ whole genome shotgun (WGS) entry which is preliminary data.</text>
</comment>
<dbReference type="InterPro" id="IPR006311">
    <property type="entry name" value="TAT_signal"/>
</dbReference>
<dbReference type="Proteomes" id="UP001596524">
    <property type="component" value="Unassembled WGS sequence"/>
</dbReference>
<evidence type="ECO:0000313" key="2">
    <source>
        <dbReference type="EMBL" id="MFC7363417.1"/>
    </source>
</evidence>
<name>A0ABW2NBN9_9ACTN</name>
<sequence length="687" mass="72884">MPPCPSPAAAPSAATSADIAPRTLLPMAGRTHGNRSPVTCHLRCGDACSVPAPNTTETSYFRDVAARALSRRSVVGAGLTAAAVAALPMTPAAARPGLAAARPTTGGTGLPFTAIAPQAVTVDDVTVPAGYRWDAILRWGDPILPGAPAFDAAHQTPEAQAGQFGYNNDYLDIIETNRAGTSALLVCNHEYTNEALMFPPGTAPETVIRTAWAAHGMSVVELTRRNRGDAWTYVPGARLNRRITLDTPFAVDGPAAGSGLLQTVADPTGRTVRGTMNNCAGGTTPWGTVLSGEENFNQYFRATGTNPRETRYGLGAQDARNWRSIDPRWDATTTDFANEPHRFGWIVEVDPTDPTSTPVKHTAMGRFKHEGAHVIVNRDGHVVAYMGDDERFDYLYRFVSRDTFRPGNSAKARRHNLQLLSEGDLSVARFTGDGLEDGVSDGTGEWIPLTSGGQSMVPGFSIEEVLVFTRLAADAVQPTKMDRPEDVEPSLRSGRVYVACTNNTDRGKVGKEGPTEPNPRAANKDGHVVELLPTGGDHTAATFGWNLFLICGDAASAGTYFGGWTGPVSPISCPDNVAFDSEGNLWVSTDGQPNAIKLNDGLFKVPVEGPERGHVQQFLAVPSGAETCGPVIHDREGSVFVAVQHPGEDGSWAAPQSRFPDYVPAGGTPAAGQFAGPRPTVVQVTRA</sequence>
<evidence type="ECO:0000256" key="1">
    <source>
        <dbReference type="SAM" id="MobiDB-lite"/>
    </source>
</evidence>
<reference evidence="3" key="1">
    <citation type="journal article" date="2019" name="Int. J. Syst. Evol. Microbiol.">
        <title>The Global Catalogue of Microorganisms (GCM) 10K type strain sequencing project: providing services to taxonomists for standard genome sequencing and annotation.</title>
        <authorList>
            <consortium name="The Broad Institute Genomics Platform"/>
            <consortium name="The Broad Institute Genome Sequencing Center for Infectious Disease"/>
            <person name="Wu L."/>
            <person name="Ma J."/>
        </authorList>
    </citation>
    <scope>NUCLEOTIDE SEQUENCE [LARGE SCALE GENOMIC DNA]</scope>
    <source>
        <strain evidence="3">FCH27</strain>
    </source>
</reference>
<dbReference type="EMBL" id="JBHTCH010000030">
    <property type="protein sequence ID" value="MFC7363417.1"/>
    <property type="molecule type" value="Genomic_DNA"/>
</dbReference>
<organism evidence="2 3">
    <name type="scientific">Nocardioides astragali</name>
    <dbReference type="NCBI Taxonomy" id="1776736"/>
    <lineage>
        <taxon>Bacteria</taxon>
        <taxon>Bacillati</taxon>
        <taxon>Actinomycetota</taxon>
        <taxon>Actinomycetes</taxon>
        <taxon>Propionibacteriales</taxon>
        <taxon>Nocardioidaceae</taxon>
        <taxon>Nocardioides</taxon>
    </lineage>
</organism>
<feature type="compositionally biased region" description="Basic and acidic residues" evidence="1">
    <location>
        <begin position="505"/>
        <end position="514"/>
    </location>
</feature>
<dbReference type="InterPro" id="IPR008557">
    <property type="entry name" value="PhoX"/>
</dbReference>
<gene>
    <name evidence="2" type="ORF">ACFQO6_24305</name>
</gene>